<feature type="active site" evidence="9">
    <location>
        <position position="244"/>
    </location>
</feature>
<dbReference type="GO" id="GO:0006313">
    <property type="term" value="P:DNA transposition"/>
    <property type="evidence" value="ECO:0007669"/>
    <property type="project" value="UniProtKB-UniRule"/>
</dbReference>
<dbReference type="SUPFAM" id="SSF56349">
    <property type="entry name" value="DNA breaking-rejoining enzymes"/>
    <property type="match status" value="1"/>
</dbReference>
<feature type="active site" evidence="9">
    <location>
        <position position="149"/>
    </location>
</feature>
<keyword evidence="2 9" id="KW-0963">Cytoplasm</keyword>
<protein>
    <recommendedName>
        <fullName evidence="9">Tyrosine recombinase XerC</fullName>
    </recommendedName>
</protein>
<evidence type="ECO:0000256" key="3">
    <source>
        <dbReference type="ARBA" id="ARBA00022618"/>
    </source>
</evidence>
<feature type="active site" evidence="9">
    <location>
        <position position="173"/>
    </location>
</feature>
<dbReference type="InterPro" id="IPR011010">
    <property type="entry name" value="DNA_brk_join_enz"/>
</dbReference>
<evidence type="ECO:0000259" key="10">
    <source>
        <dbReference type="PROSITE" id="PS51898"/>
    </source>
</evidence>
<accession>A0A5B8YC95</accession>
<evidence type="ECO:0000313" key="12">
    <source>
        <dbReference type="EMBL" id="QDG54163.1"/>
    </source>
</evidence>
<reference evidence="12 13" key="1">
    <citation type="submission" date="2019-06" db="EMBL/GenBank/DDBJ databases">
        <title>Persicimonas caeni gen. nov., sp. nov., a predatory bacterium isolated from solar saltern.</title>
        <authorList>
            <person name="Wang S."/>
        </authorList>
    </citation>
    <scope>NUCLEOTIDE SEQUENCE [LARGE SCALE GENOMIC DNA]</scope>
    <source>
        <strain evidence="12 13">YN101</strain>
    </source>
</reference>
<keyword evidence="7 9" id="KW-0233">DNA recombination</keyword>
<feature type="active site" evidence="9">
    <location>
        <position position="270"/>
    </location>
</feature>
<dbReference type="PANTHER" id="PTHR30349">
    <property type="entry name" value="PHAGE INTEGRASE-RELATED"/>
    <property type="match status" value="1"/>
</dbReference>
<sequence length="305" mass="34477">MLSHRIDQFLEYMRAERGASKQTLRAYSSDLAQLADYLDEHHDLGEADPADLGLNHLRGFVADRFDQNAASSIARKISTIRSFWKFMLKRDFIEDDIASLLSSPKVSKPLKNYLNVDEIFHLLDSHAPDDVLGVRNMAIWEVGYGCGLRASEIVGLDVPDVHFDDGWVRVVGKGDKERQVPLGRKAARALETYLSRRMELVSGESEEQALFLNYKGGRLSTRSLRRLLKEHLVRAGLDTSITPHGLRHSYATHLLDSGADLRGIQELLGHANLSTTQRYTHVSVDRLMEVYDKTHPLAKKKNDDD</sequence>
<dbReference type="GO" id="GO:0007059">
    <property type="term" value="P:chromosome segregation"/>
    <property type="evidence" value="ECO:0007669"/>
    <property type="project" value="UniProtKB-UniRule"/>
</dbReference>
<dbReference type="Proteomes" id="UP000315995">
    <property type="component" value="Chromosome"/>
</dbReference>
<keyword evidence="8 9" id="KW-0131">Cell cycle</keyword>
<evidence type="ECO:0000256" key="1">
    <source>
        <dbReference type="ARBA" id="ARBA00004496"/>
    </source>
</evidence>
<evidence type="ECO:0000256" key="7">
    <source>
        <dbReference type="ARBA" id="ARBA00023172"/>
    </source>
</evidence>
<feature type="active site" description="O-(3'-phospho-DNA)-tyrosine intermediate" evidence="9">
    <location>
        <position position="279"/>
    </location>
</feature>
<proteinExistence type="inferred from homology"/>
<evidence type="ECO:0000256" key="5">
    <source>
        <dbReference type="ARBA" id="ARBA00022908"/>
    </source>
</evidence>
<feature type="active site" evidence="9">
    <location>
        <position position="247"/>
    </location>
</feature>
<dbReference type="InterPro" id="IPR013762">
    <property type="entry name" value="Integrase-like_cat_sf"/>
</dbReference>
<dbReference type="GO" id="GO:0003677">
    <property type="term" value="F:DNA binding"/>
    <property type="evidence" value="ECO:0007669"/>
    <property type="project" value="UniProtKB-UniRule"/>
</dbReference>
<evidence type="ECO:0000256" key="2">
    <source>
        <dbReference type="ARBA" id="ARBA00022490"/>
    </source>
</evidence>
<evidence type="ECO:0000256" key="9">
    <source>
        <dbReference type="HAMAP-Rule" id="MF_01808"/>
    </source>
</evidence>
<evidence type="ECO:0000256" key="6">
    <source>
        <dbReference type="ARBA" id="ARBA00023125"/>
    </source>
</evidence>
<dbReference type="InterPro" id="IPR023009">
    <property type="entry name" value="Tyrosine_recombinase_XerC/XerD"/>
</dbReference>
<dbReference type="Pfam" id="PF02899">
    <property type="entry name" value="Phage_int_SAM_1"/>
    <property type="match status" value="1"/>
</dbReference>
<keyword evidence="13" id="KW-1185">Reference proteome</keyword>
<comment type="function">
    <text evidence="9">Site-specific tyrosine recombinase, which acts by catalyzing the cutting and rejoining of the recombining DNA molecules. The XerC-XerD complex is essential to convert dimers of the bacterial chromosome into monomers to permit their segregation at cell division. It also contributes to the segregational stability of plasmids.</text>
</comment>
<dbReference type="InterPro" id="IPR002104">
    <property type="entry name" value="Integrase_catalytic"/>
</dbReference>
<dbReference type="InterPro" id="IPR044068">
    <property type="entry name" value="CB"/>
</dbReference>
<dbReference type="NCBIfam" id="NF001399">
    <property type="entry name" value="PRK00283.1"/>
    <property type="match status" value="1"/>
</dbReference>
<name>A0A4Y6Q0V8_PERCE</name>
<dbReference type="InterPro" id="IPR004107">
    <property type="entry name" value="Integrase_SAM-like_N"/>
</dbReference>
<evidence type="ECO:0000259" key="11">
    <source>
        <dbReference type="PROSITE" id="PS51900"/>
    </source>
</evidence>
<keyword evidence="4 9" id="KW-0159">Chromosome partition</keyword>
<comment type="subcellular location">
    <subcellularLocation>
        <location evidence="1 9">Cytoplasm</location>
    </subcellularLocation>
</comment>
<dbReference type="PANTHER" id="PTHR30349:SF41">
    <property type="entry name" value="INTEGRASE_RECOMBINASE PROTEIN MJ0367-RELATED"/>
    <property type="match status" value="1"/>
</dbReference>
<feature type="domain" description="Tyr recombinase" evidence="10">
    <location>
        <begin position="109"/>
        <end position="292"/>
    </location>
</feature>
<dbReference type="SUPFAM" id="SSF47823">
    <property type="entry name" value="lambda integrase-like, N-terminal domain"/>
    <property type="match status" value="1"/>
</dbReference>
<dbReference type="HAMAP" id="MF_01808">
    <property type="entry name" value="Recomb_XerC_XerD"/>
    <property type="match status" value="1"/>
</dbReference>
<keyword evidence="3 9" id="KW-0132">Cell division</keyword>
<dbReference type="Pfam" id="PF00589">
    <property type="entry name" value="Phage_integrase"/>
    <property type="match status" value="1"/>
</dbReference>
<dbReference type="GO" id="GO:0009037">
    <property type="term" value="F:tyrosine-based site-specific recombinase activity"/>
    <property type="evidence" value="ECO:0007669"/>
    <property type="project" value="UniProtKB-UniRule"/>
</dbReference>
<dbReference type="Gene3D" id="1.10.443.10">
    <property type="entry name" value="Intergrase catalytic core"/>
    <property type="match status" value="1"/>
</dbReference>
<evidence type="ECO:0000256" key="8">
    <source>
        <dbReference type="ARBA" id="ARBA00023306"/>
    </source>
</evidence>
<keyword evidence="5 9" id="KW-0229">DNA integration</keyword>
<dbReference type="PROSITE" id="PS51898">
    <property type="entry name" value="TYR_RECOMBINASE"/>
    <property type="match status" value="1"/>
</dbReference>
<dbReference type="OrthoDB" id="9801717at2"/>
<accession>A0A4Y6Q0V8</accession>
<dbReference type="InterPro" id="IPR050090">
    <property type="entry name" value="Tyrosine_recombinase_XerCD"/>
</dbReference>
<evidence type="ECO:0000256" key="4">
    <source>
        <dbReference type="ARBA" id="ARBA00022829"/>
    </source>
</evidence>
<comment type="similarity">
    <text evidence="9">Belongs to the 'phage' integrase family. XerC subfamily.</text>
</comment>
<gene>
    <name evidence="9" type="primary">xerC</name>
    <name evidence="12" type="ORF">FIV42_26500</name>
</gene>
<comment type="subunit">
    <text evidence="9">Forms a cyclic heterotetrameric complex composed of two molecules of XerC and two molecules of XerD.</text>
</comment>
<dbReference type="AlphaFoldDB" id="A0A4Y6Q0V8"/>
<feature type="domain" description="Core-binding (CB)" evidence="11">
    <location>
        <begin position="1"/>
        <end position="88"/>
    </location>
</feature>
<evidence type="ECO:0000313" key="13">
    <source>
        <dbReference type="Proteomes" id="UP000315995"/>
    </source>
</evidence>
<dbReference type="RefSeq" id="WP_141200607.1">
    <property type="nucleotide sequence ID" value="NZ_CP041186.1"/>
</dbReference>
<dbReference type="GO" id="GO:0005737">
    <property type="term" value="C:cytoplasm"/>
    <property type="evidence" value="ECO:0007669"/>
    <property type="project" value="UniProtKB-SubCell"/>
</dbReference>
<dbReference type="InterPro" id="IPR010998">
    <property type="entry name" value="Integrase_recombinase_N"/>
</dbReference>
<dbReference type="GO" id="GO:0051301">
    <property type="term" value="P:cell division"/>
    <property type="evidence" value="ECO:0007669"/>
    <property type="project" value="UniProtKB-KW"/>
</dbReference>
<organism evidence="12 13">
    <name type="scientific">Persicimonas caeni</name>
    <dbReference type="NCBI Taxonomy" id="2292766"/>
    <lineage>
        <taxon>Bacteria</taxon>
        <taxon>Deltaproteobacteria</taxon>
        <taxon>Bradymonadales</taxon>
        <taxon>Bradymonadaceae</taxon>
        <taxon>Persicimonas</taxon>
    </lineage>
</organism>
<dbReference type="PROSITE" id="PS51900">
    <property type="entry name" value="CB"/>
    <property type="match status" value="1"/>
</dbReference>
<dbReference type="EMBL" id="CP041186">
    <property type="protein sequence ID" value="QDG54163.1"/>
    <property type="molecule type" value="Genomic_DNA"/>
</dbReference>
<dbReference type="CDD" id="cd00798">
    <property type="entry name" value="INT_XerDC_C"/>
    <property type="match status" value="1"/>
</dbReference>
<dbReference type="Gene3D" id="1.10.150.130">
    <property type="match status" value="1"/>
</dbReference>
<keyword evidence="6 9" id="KW-0238">DNA-binding</keyword>